<dbReference type="EMBL" id="SRLO01001076">
    <property type="protein sequence ID" value="TNN41873.1"/>
    <property type="molecule type" value="Genomic_DNA"/>
</dbReference>
<accession>A0A4Z2FM80</accession>
<dbReference type="SUPFAM" id="SSF49899">
    <property type="entry name" value="Concanavalin A-like lectins/glucanases"/>
    <property type="match status" value="2"/>
</dbReference>
<dbReference type="AlphaFoldDB" id="A0A4Z2FM80"/>
<dbReference type="GO" id="GO:0016020">
    <property type="term" value="C:membrane"/>
    <property type="evidence" value="ECO:0007669"/>
    <property type="project" value="InterPro"/>
</dbReference>
<dbReference type="InterPro" id="IPR051560">
    <property type="entry name" value="MAM_domain-containing"/>
</dbReference>
<organism evidence="2 3">
    <name type="scientific">Liparis tanakae</name>
    <name type="common">Tanaka's snailfish</name>
    <dbReference type="NCBI Taxonomy" id="230148"/>
    <lineage>
        <taxon>Eukaryota</taxon>
        <taxon>Metazoa</taxon>
        <taxon>Chordata</taxon>
        <taxon>Craniata</taxon>
        <taxon>Vertebrata</taxon>
        <taxon>Euteleostomi</taxon>
        <taxon>Actinopterygii</taxon>
        <taxon>Neopterygii</taxon>
        <taxon>Teleostei</taxon>
        <taxon>Neoteleostei</taxon>
        <taxon>Acanthomorphata</taxon>
        <taxon>Eupercaria</taxon>
        <taxon>Perciformes</taxon>
        <taxon>Cottioidei</taxon>
        <taxon>Cottales</taxon>
        <taxon>Liparidae</taxon>
        <taxon>Liparis</taxon>
    </lineage>
</organism>
<gene>
    <name evidence="2" type="primary">Mamdc4_1</name>
    <name evidence="2" type="ORF">EYF80_047970</name>
</gene>
<dbReference type="Pfam" id="PF00629">
    <property type="entry name" value="MAM"/>
    <property type="match status" value="2"/>
</dbReference>
<dbReference type="InterPro" id="IPR011047">
    <property type="entry name" value="Quinoprotein_ADH-like_sf"/>
</dbReference>
<dbReference type="OrthoDB" id="8847287at2759"/>
<keyword evidence="3" id="KW-1185">Reference proteome</keyword>
<dbReference type="InterPro" id="IPR000998">
    <property type="entry name" value="MAM_dom"/>
</dbReference>
<name>A0A4Z2FM80_9TELE</name>
<evidence type="ECO:0000259" key="1">
    <source>
        <dbReference type="PROSITE" id="PS50060"/>
    </source>
</evidence>
<dbReference type="SUPFAM" id="SSF50998">
    <property type="entry name" value="Quinoprotein alcohol dehydrogenase-like"/>
    <property type="match status" value="1"/>
</dbReference>
<dbReference type="InterPro" id="IPR013320">
    <property type="entry name" value="ConA-like_dom_sf"/>
</dbReference>
<sequence>MSTKGHTYWLVLSTQGPIYCLDLSTRGPTYRLVLSTQGPIYCLVLSTRGPTYWLVLSTRGPTYWLVLSTRGPTYWLVLSTRGPTYWLVLSTQGPTYWLVMSTKGPIYWLVLSTQGPTYCLVLSTQGPTYCLVLSTRGPAYCLVLSTQGPAYWLLLELSTILLGLHQQSVVCPAASWAPRCDAPDGRCDFVCDCNDCRDEADCGYSGKGFACDFEAAGMCGWTDQSLNAPLYAWQRRQGGGATLPPSGPSSDFSTGTAAGWFMAVSAVAAGEGEGPPSTALLVSPEMRQAAPTCRLRIRYFLWDSDGYRICDFETDLCDWNTRTLSKLIWVRTTQENISTSDPLMGPGRDHSNNSATGHFLYVTVPDGGLTQDWASFQSARLQPTNTTHPCKASHAHFLTMVMYTHQFGPRSGGLTVLVADTVIHPVWQRGGALGDLWVKAEAEIVADTDFQIVIMAAVRDFAYGGIAVDSIVST</sequence>
<proteinExistence type="predicted"/>
<reference evidence="2 3" key="1">
    <citation type="submission" date="2019-03" db="EMBL/GenBank/DDBJ databases">
        <title>First draft genome of Liparis tanakae, snailfish: a comprehensive survey of snailfish specific genes.</title>
        <authorList>
            <person name="Kim W."/>
            <person name="Song I."/>
            <person name="Jeong J.-H."/>
            <person name="Kim D."/>
            <person name="Kim S."/>
            <person name="Ryu S."/>
            <person name="Song J.Y."/>
            <person name="Lee S.K."/>
        </authorList>
    </citation>
    <scope>NUCLEOTIDE SEQUENCE [LARGE SCALE GENOMIC DNA]</scope>
    <source>
        <tissue evidence="2">Muscle</tissue>
    </source>
</reference>
<dbReference type="PANTHER" id="PTHR23282">
    <property type="entry name" value="APICAL ENDOSOMAL GLYCOPROTEIN PRECURSOR"/>
    <property type="match status" value="1"/>
</dbReference>
<comment type="caution">
    <text evidence="2">The sequence shown here is derived from an EMBL/GenBank/DDBJ whole genome shotgun (WGS) entry which is preliminary data.</text>
</comment>
<dbReference type="CDD" id="cd06263">
    <property type="entry name" value="MAM"/>
    <property type="match status" value="1"/>
</dbReference>
<dbReference type="PROSITE" id="PS50060">
    <property type="entry name" value="MAM_2"/>
    <property type="match status" value="2"/>
</dbReference>
<dbReference type="SMART" id="SM00137">
    <property type="entry name" value="MAM"/>
    <property type="match status" value="1"/>
</dbReference>
<feature type="domain" description="MAM" evidence="1">
    <location>
        <begin position="308"/>
        <end position="474"/>
    </location>
</feature>
<protein>
    <submittedName>
        <fullName evidence="2">Apical endosomal glycoprotein</fullName>
    </submittedName>
</protein>
<feature type="domain" description="MAM" evidence="1">
    <location>
        <begin position="209"/>
        <end position="293"/>
    </location>
</feature>
<dbReference type="Gene3D" id="2.60.120.200">
    <property type="match status" value="2"/>
</dbReference>
<evidence type="ECO:0000313" key="2">
    <source>
        <dbReference type="EMBL" id="TNN41873.1"/>
    </source>
</evidence>
<evidence type="ECO:0000313" key="3">
    <source>
        <dbReference type="Proteomes" id="UP000314294"/>
    </source>
</evidence>
<dbReference type="PANTHER" id="PTHR23282:SF150">
    <property type="entry name" value="SI:CH211-106H4.4"/>
    <property type="match status" value="1"/>
</dbReference>
<dbReference type="Proteomes" id="UP000314294">
    <property type="component" value="Unassembled WGS sequence"/>
</dbReference>